<dbReference type="PANTHER" id="PTHR23089">
    <property type="entry name" value="HISTIDINE TRIAD HIT PROTEIN"/>
    <property type="match status" value="1"/>
</dbReference>
<dbReference type="AlphaFoldDB" id="A0A4V2PUX4"/>
<evidence type="ECO:0000259" key="4">
    <source>
        <dbReference type="PROSITE" id="PS51084"/>
    </source>
</evidence>
<dbReference type="PROSITE" id="PS51084">
    <property type="entry name" value="HIT_2"/>
    <property type="match status" value="1"/>
</dbReference>
<feature type="active site" description="Tele-AMP-histidine intermediate" evidence="1">
    <location>
        <position position="98"/>
    </location>
</feature>
<dbReference type="InterPro" id="IPR036265">
    <property type="entry name" value="HIT-like_sf"/>
</dbReference>
<evidence type="ECO:0000313" key="6">
    <source>
        <dbReference type="Proteomes" id="UP000295210"/>
    </source>
</evidence>
<evidence type="ECO:0000256" key="1">
    <source>
        <dbReference type="PIRSR" id="PIRSR601310-1"/>
    </source>
</evidence>
<comment type="caution">
    <text evidence="5">The sequence shown here is derived from an EMBL/GenBank/DDBJ whole genome shotgun (WGS) entry which is preliminary data.</text>
</comment>
<dbReference type="Gene3D" id="3.30.428.10">
    <property type="entry name" value="HIT-like"/>
    <property type="match status" value="1"/>
</dbReference>
<keyword evidence="6" id="KW-1185">Reference proteome</keyword>
<gene>
    <name evidence="5" type="ORF">C7378_2764</name>
</gene>
<dbReference type="CDD" id="cd01276">
    <property type="entry name" value="PKCI_related"/>
    <property type="match status" value="1"/>
</dbReference>
<dbReference type="PROSITE" id="PS00892">
    <property type="entry name" value="HIT_1"/>
    <property type="match status" value="1"/>
</dbReference>
<dbReference type="EMBL" id="SMGK01000004">
    <property type="protein sequence ID" value="TCK72131.1"/>
    <property type="molecule type" value="Genomic_DNA"/>
</dbReference>
<feature type="short sequence motif" description="Histidine triad motif" evidence="2 3">
    <location>
        <begin position="96"/>
        <end position="100"/>
    </location>
</feature>
<dbReference type="InterPro" id="IPR011146">
    <property type="entry name" value="HIT-like"/>
</dbReference>
<organism evidence="5 6">
    <name type="scientific">Acidipila rosea</name>
    <dbReference type="NCBI Taxonomy" id="768535"/>
    <lineage>
        <taxon>Bacteria</taxon>
        <taxon>Pseudomonadati</taxon>
        <taxon>Acidobacteriota</taxon>
        <taxon>Terriglobia</taxon>
        <taxon>Terriglobales</taxon>
        <taxon>Acidobacteriaceae</taxon>
        <taxon>Acidipila</taxon>
    </lineage>
</organism>
<dbReference type="SUPFAM" id="SSF54197">
    <property type="entry name" value="HIT-like"/>
    <property type="match status" value="1"/>
</dbReference>
<feature type="domain" description="HIT" evidence="4">
    <location>
        <begin position="4"/>
        <end position="112"/>
    </location>
</feature>
<evidence type="ECO:0000256" key="2">
    <source>
        <dbReference type="PIRSR" id="PIRSR601310-3"/>
    </source>
</evidence>
<dbReference type="OrthoDB" id="9784774at2"/>
<dbReference type="Pfam" id="PF01230">
    <property type="entry name" value="HIT"/>
    <property type="match status" value="1"/>
</dbReference>
<evidence type="ECO:0000256" key="3">
    <source>
        <dbReference type="PROSITE-ProRule" id="PRU00464"/>
    </source>
</evidence>
<dbReference type="PRINTS" id="PR00332">
    <property type="entry name" value="HISTRIAD"/>
</dbReference>
<name>A0A4V2PUX4_9BACT</name>
<evidence type="ECO:0000313" key="5">
    <source>
        <dbReference type="EMBL" id="TCK72131.1"/>
    </source>
</evidence>
<dbReference type="InterPro" id="IPR019808">
    <property type="entry name" value="Histidine_triad_CS"/>
</dbReference>
<dbReference type="Proteomes" id="UP000295210">
    <property type="component" value="Unassembled WGS sequence"/>
</dbReference>
<dbReference type="GO" id="GO:0003824">
    <property type="term" value="F:catalytic activity"/>
    <property type="evidence" value="ECO:0007669"/>
    <property type="project" value="InterPro"/>
</dbReference>
<reference evidence="5 6" key="1">
    <citation type="submission" date="2019-03" db="EMBL/GenBank/DDBJ databases">
        <title>Genomic Encyclopedia of Type Strains, Phase IV (KMG-IV): sequencing the most valuable type-strain genomes for metagenomic binning, comparative biology and taxonomic classification.</title>
        <authorList>
            <person name="Goeker M."/>
        </authorList>
    </citation>
    <scope>NUCLEOTIDE SEQUENCE [LARGE SCALE GENOMIC DNA]</scope>
    <source>
        <strain evidence="5 6">DSM 103428</strain>
    </source>
</reference>
<accession>A0A4V2PUX4</accession>
<proteinExistence type="predicted"/>
<dbReference type="InterPro" id="IPR001310">
    <property type="entry name" value="Histidine_triad_HIT"/>
</dbReference>
<protein>
    <submittedName>
        <fullName evidence="5">Histidine triad (HIT) family protein</fullName>
    </submittedName>
</protein>
<sequence length="112" mass="12101">MDCLFCKIISGAIPSKKVHEDSLAYVFADIDPKAPVHLLLVPKKHITSLAHAEAEDQALLGHLLALTTKLAAELNLDRGYRTVINTGADGGQTVDHLHLHLLGGRAMHWPPG</sequence>